<organism evidence="2 3">
    <name type="scientific">Furfurilactobacillus curtus</name>
    <dbReference type="NCBI Taxonomy" id="1746200"/>
    <lineage>
        <taxon>Bacteria</taxon>
        <taxon>Bacillati</taxon>
        <taxon>Bacillota</taxon>
        <taxon>Bacilli</taxon>
        <taxon>Lactobacillales</taxon>
        <taxon>Lactobacillaceae</taxon>
        <taxon>Furfurilactobacillus</taxon>
    </lineage>
</organism>
<dbReference type="Pfam" id="PF01935">
    <property type="entry name" value="DUF87"/>
    <property type="match status" value="1"/>
</dbReference>
<sequence length="411" mass="45185">MTKVLTDVAVTRSQARPVRLTADQWFNQHLLIVGQTGSGKSTTTVTLINALMENDQTAIVIDPTGEYAHLPHAVVGKLGTNAFLDYRMLTASQLASLAGIKDPAVIVLIDQAITSLRVANNVLHQKTPYQKLGRPWSIYERQVAQLHDFPRPYHIELLPTQLLEECVIPAVGKQADFALIGQQYDGKRQRELGPALIAIRRLLATRAFQQVFRLPMNAEEMRQRSAHTQLDVVYLMRLFASVKASDRCLVVDVSALSQDLAAGALVVSILAAQLLAIKQHPSAQQPVVLVVDEAHRYLTAAATKIGAFSEDGLSRIAREGRKVGLYLLLTTQSPLDLPVQLLGEFGNLIVHRLTTTSELQTLAMVPSLLISTIAHQEIGEATLVGHAFAEPVPVYFKKTVIRHETASPRFD</sequence>
<evidence type="ECO:0000313" key="2">
    <source>
        <dbReference type="EMBL" id="GKT06323.1"/>
    </source>
</evidence>
<dbReference type="EMBL" id="BQXO01000005">
    <property type="protein sequence ID" value="GKT06323.1"/>
    <property type="molecule type" value="Genomic_DNA"/>
</dbReference>
<comment type="caution">
    <text evidence="2">The sequence shown here is derived from an EMBL/GenBank/DDBJ whole genome shotgun (WGS) entry which is preliminary data.</text>
</comment>
<dbReference type="InterPro" id="IPR002789">
    <property type="entry name" value="HerA_central"/>
</dbReference>
<dbReference type="PANTHER" id="PTHR42957">
    <property type="entry name" value="HELICASE MJ1565-RELATED"/>
    <property type="match status" value="1"/>
</dbReference>
<dbReference type="InterPro" id="IPR027417">
    <property type="entry name" value="P-loop_NTPase"/>
</dbReference>
<feature type="domain" description="AAA+ ATPase" evidence="1">
    <location>
        <begin position="26"/>
        <end position="355"/>
    </location>
</feature>
<evidence type="ECO:0000313" key="3">
    <source>
        <dbReference type="Proteomes" id="UP001628078"/>
    </source>
</evidence>
<protein>
    <recommendedName>
        <fullName evidence="1">AAA+ ATPase domain-containing protein</fullName>
    </recommendedName>
</protein>
<dbReference type="InterPro" id="IPR008571">
    <property type="entry name" value="HerA-like"/>
</dbReference>
<keyword evidence="3" id="KW-1185">Reference proteome</keyword>
<proteinExistence type="predicted"/>
<dbReference type="Gene3D" id="3.40.50.300">
    <property type="entry name" value="P-loop containing nucleotide triphosphate hydrolases"/>
    <property type="match status" value="2"/>
</dbReference>
<dbReference type="PANTHER" id="PTHR42957:SF1">
    <property type="entry name" value="HELICASE MJ1565-RELATED"/>
    <property type="match status" value="1"/>
</dbReference>
<reference evidence="2 3" key="1">
    <citation type="submission" date="2022-03" db="EMBL/GenBank/DDBJ databases">
        <title>Draft genome sequence of Furfurilactobacillus curtus JCM 31185.</title>
        <authorList>
            <person name="Suzuki S."/>
            <person name="Endo A."/>
            <person name="Kajikawa A."/>
        </authorList>
    </citation>
    <scope>NUCLEOTIDE SEQUENCE [LARGE SCALE GENOMIC DNA]</scope>
    <source>
        <strain evidence="2 3">JCM 31185</strain>
    </source>
</reference>
<dbReference type="Proteomes" id="UP001628078">
    <property type="component" value="Unassembled WGS sequence"/>
</dbReference>
<dbReference type="SUPFAM" id="SSF52540">
    <property type="entry name" value="P-loop containing nucleoside triphosphate hydrolases"/>
    <property type="match status" value="1"/>
</dbReference>
<evidence type="ECO:0000259" key="1">
    <source>
        <dbReference type="SMART" id="SM00382"/>
    </source>
</evidence>
<name>A0ABQ5JUT0_9LACO</name>
<dbReference type="InterPro" id="IPR003593">
    <property type="entry name" value="AAA+_ATPase"/>
</dbReference>
<dbReference type="SMART" id="SM00382">
    <property type="entry name" value="AAA"/>
    <property type="match status" value="1"/>
</dbReference>
<gene>
    <name evidence="2" type="ORF">JCM31185_16100</name>
</gene>
<accession>A0ABQ5JUT0</accession>
<dbReference type="RefSeq" id="WP_407884372.1">
    <property type="nucleotide sequence ID" value="NZ_BQXO01000005.1"/>
</dbReference>